<dbReference type="EMBL" id="PGCI01000204">
    <property type="protein sequence ID" value="PLW34141.1"/>
    <property type="molecule type" value="Genomic_DNA"/>
</dbReference>
<proteinExistence type="predicted"/>
<feature type="compositionally biased region" description="Pro residues" evidence="1">
    <location>
        <begin position="348"/>
        <end position="359"/>
    </location>
</feature>
<dbReference type="Proteomes" id="UP000235392">
    <property type="component" value="Unassembled WGS sequence"/>
</dbReference>
<dbReference type="AlphaFoldDB" id="A0A2N5U8S1"/>
<gene>
    <name evidence="2" type="ORF">PCASD_11621</name>
</gene>
<sequence>MARTFLSSNSAPPKEKPNDASNSSAPRGSSPEIALSSLSAPVTTSVPTNTLLASATQQAMSTPLAPSDRAAKSTTSAPQVTNDPLATPLAPQPLRGYEDLGSNMLMGLEEIDQLELEPVYLPNQGIAPSEIFSRATSTALESSRSTPVPHPVERQTFSVSNREAPPPLTAGSTTPTATRLSAPTNVQPRGREMSIDPSPLNQIALRGREMSVDTNIPAQDELTTISNIFQGQWLLFVNAKESNNYRLMRIALNQAISTQDTLTTLFGTQRMLEVSDGWLARDELARMERMYHIPPQPLPQTIMEQPATRAPPQQVADVMEQTHSAPLPRPSHPDYLAPQTSARQPLHQRPPPPPPPLPAPHTQEAQAQAVNQLMAPPPVPEQMLPITGPQPGTHQPEAQRAYPPLQYQGQEAYYGQDEYYYPPQHPPHAYNPYARPYPNGDQFNPPYPRGRRRADPMTRMLQVGSFFMRAERMINRSQRRRDRGRMAPPAYLPPNNPQ</sequence>
<evidence type="ECO:0000313" key="2">
    <source>
        <dbReference type="EMBL" id="PLW34141.1"/>
    </source>
</evidence>
<evidence type="ECO:0000313" key="3">
    <source>
        <dbReference type="Proteomes" id="UP000235392"/>
    </source>
</evidence>
<feature type="region of interest" description="Disordered" evidence="1">
    <location>
        <begin position="138"/>
        <end position="197"/>
    </location>
</feature>
<comment type="caution">
    <text evidence="2">The sequence shown here is derived from an EMBL/GenBank/DDBJ whole genome shotgun (WGS) entry which is preliminary data.</text>
</comment>
<protein>
    <submittedName>
        <fullName evidence="2">Uncharacterized protein</fullName>
    </submittedName>
</protein>
<feature type="region of interest" description="Disordered" evidence="1">
    <location>
        <begin position="296"/>
        <end position="365"/>
    </location>
</feature>
<reference evidence="2 3" key="1">
    <citation type="submission" date="2017-11" db="EMBL/GenBank/DDBJ databases">
        <title>De novo assembly and phasing of dikaryotic genomes from two isolates of Puccinia coronata f. sp. avenae, the causal agent of oat crown rust.</title>
        <authorList>
            <person name="Miller M.E."/>
            <person name="Zhang Y."/>
            <person name="Omidvar V."/>
            <person name="Sperschneider J."/>
            <person name="Schwessinger B."/>
            <person name="Raley C."/>
            <person name="Palmer J.M."/>
            <person name="Garnica D."/>
            <person name="Upadhyaya N."/>
            <person name="Rathjen J."/>
            <person name="Taylor J.M."/>
            <person name="Park R.F."/>
            <person name="Dodds P.N."/>
            <person name="Hirsch C.D."/>
            <person name="Kianian S.F."/>
            <person name="Figueroa M."/>
        </authorList>
    </citation>
    <scope>NUCLEOTIDE SEQUENCE [LARGE SCALE GENOMIC DNA]</scope>
    <source>
        <strain evidence="2">12SD80</strain>
    </source>
</reference>
<feature type="compositionally biased region" description="Polar residues" evidence="1">
    <location>
        <begin position="170"/>
        <end position="187"/>
    </location>
</feature>
<evidence type="ECO:0000256" key="1">
    <source>
        <dbReference type="SAM" id="MobiDB-lite"/>
    </source>
</evidence>
<organism evidence="2 3">
    <name type="scientific">Puccinia coronata f. sp. avenae</name>
    <dbReference type="NCBI Taxonomy" id="200324"/>
    <lineage>
        <taxon>Eukaryota</taxon>
        <taxon>Fungi</taxon>
        <taxon>Dikarya</taxon>
        <taxon>Basidiomycota</taxon>
        <taxon>Pucciniomycotina</taxon>
        <taxon>Pucciniomycetes</taxon>
        <taxon>Pucciniales</taxon>
        <taxon>Pucciniaceae</taxon>
        <taxon>Puccinia</taxon>
    </lineage>
</organism>
<accession>A0A2N5U8S1</accession>
<name>A0A2N5U8S1_9BASI</name>
<feature type="compositionally biased region" description="Polar residues" evidence="1">
    <location>
        <begin position="1"/>
        <end position="11"/>
    </location>
</feature>
<feature type="region of interest" description="Disordered" evidence="1">
    <location>
        <begin position="1"/>
        <end position="41"/>
    </location>
</feature>
<feature type="region of interest" description="Disordered" evidence="1">
    <location>
        <begin position="57"/>
        <end position="95"/>
    </location>
</feature>
<feature type="compositionally biased region" description="Polar residues" evidence="1">
    <location>
        <begin position="72"/>
        <end position="84"/>
    </location>
</feature>
<feature type="region of interest" description="Disordered" evidence="1">
    <location>
        <begin position="474"/>
        <end position="498"/>
    </location>
</feature>